<evidence type="ECO:0000256" key="4">
    <source>
        <dbReference type="ARBA" id="ARBA00022825"/>
    </source>
</evidence>
<protein>
    <submittedName>
        <fullName evidence="9">Serine protease, subtilisin family</fullName>
    </submittedName>
</protein>
<dbReference type="PRINTS" id="PR00723">
    <property type="entry name" value="SUBTILISIN"/>
</dbReference>
<dbReference type="PROSITE" id="PS51892">
    <property type="entry name" value="SUBTILASE"/>
    <property type="match status" value="1"/>
</dbReference>
<feature type="domain" description="Peptidase S8/S53" evidence="8">
    <location>
        <begin position="215"/>
        <end position="487"/>
    </location>
</feature>
<dbReference type="GO" id="GO:0006508">
    <property type="term" value="P:proteolysis"/>
    <property type="evidence" value="ECO:0007669"/>
    <property type="project" value="UniProtKB-KW"/>
</dbReference>
<feature type="active site" description="Charge relay system" evidence="5">
    <location>
        <position position="437"/>
    </location>
</feature>
<dbReference type="InterPro" id="IPR036852">
    <property type="entry name" value="Peptidase_S8/S53_dom_sf"/>
</dbReference>
<feature type="active site" description="Charge relay system" evidence="5">
    <location>
        <position position="262"/>
    </location>
</feature>
<gene>
    <name evidence="9" type="ORF">SAMN06264855_10274</name>
</gene>
<dbReference type="AlphaFoldDB" id="A0A238V7X7"/>
<evidence type="ECO:0000313" key="10">
    <source>
        <dbReference type="Proteomes" id="UP000198397"/>
    </source>
</evidence>
<dbReference type="Proteomes" id="UP000198397">
    <property type="component" value="Unassembled WGS sequence"/>
</dbReference>
<keyword evidence="3 5" id="KW-0378">Hydrolase</keyword>
<dbReference type="Pfam" id="PF00082">
    <property type="entry name" value="Peptidase_S8"/>
    <property type="match status" value="1"/>
</dbReference>
<keyword evidence="2 5" id="KW-0645">Protease</keyword>
<evidence type="ECO:0000256" key="3">
    <source>
        <dbReference type="ARBA" id="ARBA00022801"/>
    </source>
</evidence>
<dbReference type="EMBL" id="FZNQ01000002">
    <property type="protein sequence ID" value="SNR30525.1"/>
    <property type="molecule type" value="Genomic_DNA"/>
</dbReference>
<evidence type="ECO:0000256" key="7">
    <source>
        <dbReference type="SAM" id="MobiDB-lite"/>
    </source>
</evidence>
<evidence type="ECO:0000256" key="6">
    <source>
        <dbReference type="RuleBase" id="RU003355"/>
    </source>
</evidence>
<dbReference type="InterPro" id="IPR000209">
    <property type="entry name" value="Peptidase_S8/S53_dom"/>
</dbReference>
<dbReference type="PROSITE" id="PS00138">
    <property type="entry name" value="SUBTILASE_SER"/>
    <property type="match status" value="1"/>
</dbReference>
<dbReference type="InterPro" id="IPR023828">
    <property type="entry name" value="Peptidase_S8_Ser-AS"/>
</dbReference>
<dbReference type="PROSITE" id="PS00136">
    <property type="entry name" value="SUBTILASE_ASP"/>
    <property type="match status" value="1"/>
</dbReference>
<dbReference type="InterPro" id="IPR023827">
    <property type="entry name" value="Peptidase_S8_Asp-AS"/>
</dbReference>
<dbReference type="InterPro" id="IPR050131">
    <property type="entry name" value="Peptidase_S8_subtilisin-like"/>
</dbReference>
<feature type="active site" description="Charge relay system" evidence="5">
    <location>
        <position position="224"/>
    </location>
</feature>
<accession>A0A238V7X7</accession>
<feature type="region of interest" description="Disordered" evidence="7">
    <location>
        <begin position="501"/>
        <end position="523"/>
    </location>
</feature>
<dbReference type="SUPFAM" id="SSF52743">
    <property type="entry name" value="Subtilisin-like"/>
    <property type="match status" value="1"/>
</dbReference>
<feature type="compositionally biased region" description="Low complexity" evidence="7">
    <location>
        <begin position="511"/>
        <end position="523"/>
    </location>
</feature>
<comment type="similarity">
    <text evidence="1 5 6">Belongs to the peptidase S8 family.</text>
</comment>
<dbReference type="PROSITE" id="PS00137">
    <property type="entry name" value="SUBTILASE_HIS"/>
    <property type="match status" value="1"/>
</dbReference>
<proteinExistence type="inferred from homology"/>
<organism evidence="9 10">
    <name type="scientific">Halorubrum vacuolatum</name>
    <name type="common">Natronobacterium vacuolatum</name>
    <dbReference type="NCBI Taxonomy" id="63740"/>
    <lineage>
        <taxon>Archaea</taxon>
        <taxon>Methanobacteriati</taxon>
        <taxon>Methanobacteriota</taxon>
        <taxon>Stenosarchaea group</taxon>
        <taxon>Halobacteria</taxon>
        <taxon>Halobacteriales</taxon>
        <taxon>Haloferacaceae</taxon>
        <taxon>Halorubrum</taxon>
    </lineage>
</organism>
<dbReference type="Gene3D" id="3.40.50.200">
    <property type="entry name" value="Peptidase S8/S53 domain"/>
    <property type="match status" value="1"/>
</dbReference>
<keyword evidence="10" id="KW-1185">Reference proteome</keyword>
<dbReference type="PANTHER" id="PTHR43806">
    <property type="entry name" value="PEPTIDASE S8"/>
    <property type="match status" value="1"/>
</dbReference>
<evidence type="ECO:0000313" key="9">
    <source>
        <dbReference type="EMBL" id="SNR30525.1"/>
    </source>
</evidence>
<reference evidence="9 10" key="1">
    <citation type="submission" date="2017-06" db="EMBL/GenBank/DDBJ databases">
        <authorList>
            <person name="Kim H.J."/>
            <person name="Triplett B.A."/>
        </authorList>
    </citation>
    <scope>NUCLEOTIDE SEQUENCE [LARGE SCALE GENOMIC DNA]</scope>
    <source>
        <strain evidence="9 10">DSM 8800</strain>
    </source>
</reference>
<dbReference type="InterPro" id="IPR015500">
    <property type="entry name" value="Peptidase_S8_subtilisin-rel"/>
</dbReference>
<keyword evidence="4 5" id="KW-0720">Serine protease</keyword>
<dbReference type="OrthoDB" id="341609at2157"/>
<evidence type="ECO:0000256" key="5">
    <source>
        <dbReference type="PROSITE-ProRule" id="PRU01240"/>
    </source>
</evidence>
<evidence type="ECO:0000256" key="2">
    <source>
        <dbReference type="ARBA" id="ARBA00022670"/>
    </source>
</evidence>
<dbReference type="InterPro" id="IPR022398">
    <property type="entry name" value="Peptidase_S8_His-AS"/>
</dbReference>
<evidence type="ECO:0000256" key="1">
    <source>
        <dbReference type="ARBA" id="ARBA00011073"/>
    </source>
</evidence>
<evidence type="ECO:0000259" key="8">
    <source>
        <dbReference type="Pfam" id="PF00082"/>
    </source>
</evidence>
<feature type="region of interest" description="Disordered" evidence="7">
    <location>
        <begin position="174"/>
        <end position="195"/>
    </location>
</feature>
<name>A0A238V7X7_HALVU</name>
<sequence length="548" mass="56332">MNRRGRLGRSGRLGRLGRPGRPGRLSLLVAVCVLIPLVVFSGAAAADPGLTTAQLNATDEPIEFADTLETTDPLENETGTTEVIVRLTPIGEPDAEGDEALTELREHAETEQVAFESFAEDHPEVTIEREFWLANALLIHVDAEEIGTEELLATENVTAVHENIEIRTHAAAQPTVTPTGQSKPIDEVTTPSDEYTPGLELIGAPEAWDRFDTRGAGATVAVIDTGVDPNHQDLDLVAWAEFDENGTVVSDRVADASDPDGHGTHVAGTVAGGDASGTHIGVAPDASLYGMDAFGEDGTATFASVLAAMQRATADDDVDVLQMSLGSDGTFNGFIAPVRNARAAGAVVVAAAGNSGHETSSTPANVYDALAVGAVRDDRAVATFSAGESINKTAAFRDPPAAWPDHYVVPDVTAPGVGVLSAEAGTTDGYVEQQGTSMAAPHVAGVAALAVSATDGEVTDDDLQAAVIDTAVHPNGATEPDDRHGHGVVDAPETVDAAVSAVQPEPEPTETDSSSNDTADDAPGLGVTVALVALAVASLAAVGRGRRP</sequence>
<dbReference type="GO" id="GO:0004252">
    <property type="term" value="F:serine-type endopeptidase activity"/>
    <property type="evidence" value="ECO:0007669"/>
    <property type="project" value="UniProtKB-UniRule"/>
</dbReference>
<dbReference type="RefSeq" id="WP_089383533.1">
    <property type="nucleotide sequence ID" value="NZ_FZNQ01000002.1"/>
</dbReference>
<dbReference type="PANTHER" id="PTHR43806:SF11">
    <property type="entry name" value="CEREVISIN-RELATED"/>
    <property type="match status" value="1"/>
</dbReference>